<evidence type="ECO:0000259" key="3">
    <source>
        <dbReference type="PROSITE" id="PS50164"/>
    </source>
</evidence>
<evidence type="ECO:0000256" key="2">
    <source>
        <dbReference type="ARBA" id="ARBA00022842"/>
    </source>
</evidence>
<dbReference type="Pfam" id="PF01541">
    <property type="entry name" value="GIY-YIG"/>
    <property type="match status" value="1"/>
</dbReference>
<feature type="domain" description="GIY-YIG" evidence="3">
    <location>
        <begin position="32"/>
        <end position="132"/>
    </location>
</feature>
<evidence type="ECO:0000313" key="4">
    <source>
        <dbReference type="EMBL" id="ASU00594.1"/>
    </source>
</evidence>
<dbReference type="InterPro" id="IPR044556">
    <property type="entry name" value="EndoII-like_GIY-YIG"/>
</dbReference>
<dbReference type="SUPFAM" id="SSF82771">
    <property type="entry name" value="GIY-YIG endonuclease"/>
    <property type="match status" value="1"/>
</dbReference>
<evidence type="ECO:0000256" key="1">
    <source>
        <dbReference type="ARBA" id="ARBA00001946"/>
    </source>
</evidence>
<accession>A0A223LEV4</accession>
<dbReference type="SMART" id="SM00465">
    <property type="entry name" value="GIYc"/>
    <property type="match status" value="1"/>
</dbReference>
<keyword evidence="4" id="KW-0255">Endonuclease</keyword>
<dbReference type="PIRSF" id="PIRSF004362">
    <property type="entry name" value="Endonuclease_II_phage_DenA"/>
    <property type="match status" value="1"/>
</dbReference>
<dbReference type="InterPro" id="IPR053748">
    <property type="entry name" value="Host_DNA_Degrad_Endo"/>
</dbReference>
<organism evidence="4 5">
    <name type="scientific">Aeromonas phage AS-gz</name>
    <dbReference type="NCBI Taxonomy" id="2026082"/>
    <lineage>
        <taxon>Viruses</taxon>
        <taxon>Duplodnaviria</taxon>
        <taxon>Heunggongvirae</taxon>
        <taxon>Uroviricota</taxon>
        <taxon>Caudoviricetes</taxon>
        <taxon>Pantevenvirales</taxon>
        <taxon>Straboviridae</taxon>
        <taxon>Tulanevirus</taxon>
        <taxon>Tulanevirus asgz</taxon>
    </lineage>
</organism>
<keyword evidence="5" id="KW-1185">Reference proteome</keyword>
<dbReference type="InterPro" id="IPR016413">
    <property type="entry name" value="Phage_T4_DenA_endoDNaseII"/>
</dbReference>
<dbReference type="EMBL" id="MF479730">
    <property type="protein sequence ID" value="ASU00594.1"/>
    <property type="molecule type" value="Genomic_DNA"/>
</dbReference>
<reference evidence="4 5" key="1">
    <citation type="submission" date="2017-07" db="EMBL/GenBank/DDBJ databases">
        <title>In vitro design and evaluation of phage cocktails against multidrug-resistant Aeromonas salmonicida.</title>
        <authorList>
            <person name="Chen L."/>
            <person name="Yuan S."/>
            <person name="Ma Y."/>
        </authorList>
    </citation>
    <scope>NUCLEOTIDE SEQUENCE [LARGE SCALE GENOMIC DNA]</scope>
</reference>
<dbReference type="CDD" id="cd10436">
    <property type="entry name" value="GIY-YIG_EndoII_Hpy188I_like"/>
    <property type="match status" value="1"/>
</dbReference>
<sequence>MTLKEHGFIQIAELTIGKNGRISRDFAKDPSLKHIIYLFTIDDEVVYIGQTKNLHKRMDSYANGKYWKNTNKSHIQKSEFLEEAVNSGKRVCVWIKHCFKIVITTPAGSNVIADLDAEEKKFIGIFNPVLNSKLKVKL</sequence>
<dbReference type="GeneID" id="40089415"/>
<protein>
    <submittedName>
        <fullName evidence="4">Endonuclease</fullName>
    </submittedName>
</protein>
<keyword evidence="4" id="KW-0540">Nuclease</keyword>
<comment type="cofactor">
    <cofactor evidence="1">
        <name>Mg(2+)</name>
        <dbReference type="ChEBI" id="CHEBI:18420"/>
    </cofactor>
</comment>
<dbReference type="PROSITE" id="PS50164">
    <property type="entry name" value="GIY_YIG"/>
    <property type="match status" value="1"/>
</dbReference>
<dbReference type="InterPro" id="IPR035901">
    <property type="entry name" value="GIY-YIG_endonuc_sf"/>
</dbReference>
<keyword evidence="4" id="KW-0378">Hydrolase</keyword>
<dbReference type="GO" id="GO:0004519">
    <property type="term" value="F:endonuclease activity"/>
    <property type="evidence" value="ECO:0007669"/>
    <property type="project" value="UniProtKB-KW"/>
</dbReference>
<dbReference type="InterPro" id="IPR000305">
    <property type="entry name" value="GIY-YIG_endonuc"/>
</dbReference>
<evidence type="ECO:0000313" key="5">
    <source>
        <dbReference type="Proteomes" id="UP000221110"/>
    </source>
</evidence>
<dbReference type="KEGG" id="vg:40089415"/>
<dbReference type="GO" id="GO:0046872">
    <property type="term" value="F:metal ion binding"/>
    <property type="evidence" value="ECO:0007669"/>
    <property type="project" value="InterPro"/>
</dbReference>
<keyword evidence="2" id="KW-0460">Magnesium</keyword>
<name>A0A223LEV4_9CAUD</name>
<dbReference type="RefSeq" id="YP_009613045.1">
    <property type="nucleotide sequence ID" value="NC_042019.1"/>
</dbReference>
<proteinExistence type="predicted"/>
<dbReference type="Proteomes" id="UP000221110">
    <property type="component" value="Segment"/>
</dbReference>
<dbReference type="Gene3D" id="3.40.1440.40">
    <property type="match status" value="1"/>
</dbReference>